<feature type="binding site" evidence="5">
    <location>
        <position position="35"/>
    </location>
    <ligand>
        <name>substrate</name>
    </ligand>
</feature>
<dbReference type="GO" id="GO:0032259">
    <property type="term" value="P:methylation"/>
    <property type="evidence" value="ECO:0007669"/>
    <property type="project" value="UniProtKB-KW"/>
</dbReference>
<dbReference type="EMBL" id="AFYH01086999">
    <property type="status" value="NOT_ANNOTATED_CDS"/>
    <property type="molecule type" value="Genomic_DNA"/>
</dbReference>
<reference evidence="7" key="1">
    <citation type="submission" date="2011-08" db="EMBL/GenBank/DDBJ databases">
        <title>The draft genome of Latimeria chalumnae.</title>
        <authorList>
            <person name="Di Palma F."/>
            <person name="Alfoldi J."/>
            <person name="Johnson J."/>
            <person name="Berlin A."/>
            <person name="Gnerre S."/>
            <person name="Jaffe D."/>
            <person name="MacCallum I."/>
            <person name="Young S."/>
            <person name="Walker B.J."/>
            <person name="Lander E."/>
            <person name="Lindblad-Toh K."/>
        </authorList>
    </citation>
    <scope>NUCLEOTIDE SEQUENCE [LARGE SCALE GENOMIC DNA]</scope>
    <source>
        <strain evidence="7">Wild caught</strain>
    </source>
</reference>
<keyword evidence="3" id="KW-0808">Transferase</keyword>
<keyword evidence="4" id="KW-0949">S-adenosyl-L-methionine</keyword>
<dbReference type="PIRSF" id="PIRSF016616">
    <property type="entry name" value="HHMT"/>
    <property type="match status" value="1"/>
</dbReference>
<evidence type="ECO:0000313" key="7">
    <source>
        <dbReference type="Proteomes" id="UP000008672"/>
    </source>
</evidence>
<comment type="subunit">
    <text evidence="1">Monomer.</text>
</comment>
<dbReference type="STRING" id="7897.ENSLACP00000011134"/>
<proteinExistence type="predicted"/>
<protein>
    <recommendedName>
        <fullName evidence="8">Histamine N-methyltransferase</fullName>
    </recommendedName>
</protein>
<evidence type="ECO:0000256" key="4">
    <source>
        <dbReference type="ARBA" id="ARBA00022691"/>
    </source>
</evidence>
<dbReference type="AlphaFoldDB" id="H3ANB3"/>
<sequence>HFLMPLDMALSTKSLTKDPNRYAQAYTVFQSRVSEHQIIQDFFNEKLEDYINSFAKDKETIKILGVGSGTGEPDLNILKQIQALYPGVPIIYEVLEPNVEHISKFKAAVSSTPNLKNVTFVWHQLTNKEFEKQVREKKEGKKFDFIHMIQMMYYVGDVASTIQCFRHCLEKTGRLMIIIMSGSSGIAKLWQKYEHHLKLSDFNISTDQIMEVLEEQDISYQYFELESDVEITDCLKGNEHGNLLLDFLTLTCNFSESVSTALKAEILEYLHSSEYNTEREGKNFFDNKMGVIMVDP</sequence>
<evidence type="ECO:0000256" key="3">
    <source>
        <dbReference type="ARBA" id="ARBA00022679"/>
    </source>
</evidence>
<dbReference type="EMBL" id="AFYH01086996">
    <property type="status" value="NOT_ANNOTATED_CDS"/>
    <property type="molecule type" value="Genomic_DNA"/>
</dbReference>
<dbReference type="Proteomes" id="UP000008672">
    <property type="component" value="Unassembled WGS sequence"/>
</dbReference>
<evidence type="ECO:0000256" key="2">
    <source>
        <dbReference type="ARBA" id="ARBA00022603"/>
    </source>
</evidence>
<keyword evidence="7" id="KW-1185">Reference proteome</keyword>
<dbReference type="EMBL" id="AFYH01086997">
    <property type="status" value="NOT_ANNOTATED_CDS"/>
    <property type="molecule type" value="Genomic_DNA"/>
</dbReference>
<dbReference type="Bgee" id="ENSLACG00000009797">
    <property type="expression patterns" value="Expressed in pelvic fin and 1 other cell type or tissue"/>
</dbReference>
<dbReference type="Gene3D" id="3.40.50.150">
    <property type="entry name" value="Vaccinia Virus protein VP39"/>
    <property type="match status" value="1"/>
</dbReference>
<keyword evidence="2" id="KW-0489">Methyltransferase</keyword>
<evidence type="ECO:0000256" key="1">
    <source>
        <dbReference type="ARBA" id="ARBA00011245"/>
    </source>
</evidence>
<dbReference type="PROSITE" id="PS51597">
    <property type="entry name" value="SAM_HNMT"/>
    <property type="match status" value="1"/>
</dbReference>
<accession>H3ANB3</accession>
<reference evidence="6" key="3">
    <citation type="submission" date="2025-09" db="UniProtKB">
        <authorList>
            <consortium name="Ensembl"/>
        </authorList>
    </citation>
    <scope>IDENTIFICATION</scope>
</reference>
<evidence type="ECO:0000256" key="5">
    <source>
        <dbReference type="PIRSR" id="PIRSR016616-2"/>
    </source>
</evidence>
<dbReference type="FunFam" id="3.40.50.150:FF:000118">
    <property type="entry name" value="Histamine N-methyltransferase"/>
    <property type="match status" value="1"/>
</dbReference>
<dbReference type="EMBL" id="AFYH01087001">
    <property type="status" value="NOT_ANNOTATED_CDS"/>
    <property type="molecule type" value="Genomic_DNA"/>
</dbReference>
<dbReference type="EMBL" id="AFYH01086994">
    <property type="status" value="NOT_ANNOTATED_CDS"/>
    <property type="molecule type" value="Genomic_DNA"/>
</dbReference>
<dbReference type="InterPro" id="IPR016673">
    <property type="entry name" value="HHMT-like"/>
</dbReference>
<evidence type="ECO:0000313" key="6">
    <source>
        <dbReference type="Ensembl" id="ENSLACP00000011134.1"/>
    </source>
</evidence>
<dbReference type="InterPro" id="IPR029063">
    <property type="entry name" value="SAM-dependent_MTases_sf"/>
</dbReference>
<gene>
    <name evidence="6" type="primary">LOC102361094</name>
</gene>
<dbReference type="Ensembl" id="ENSLACT00000011217.1">
    <property type="protein sequence ID" value="ENSLACP00000011134.1"/>
    <property type="gene ID" value="ENSLACG00000009797.1"/>
</dbReference>
<dbReference type="OMA" id="MEAVHIT"/>
<dbReference type="Pfam" id="PF13489">
    <property type="entry name" value="Methyltransf_23"/>
    <property type="match status" value="1"/>
</dbReference>
<dbReference type="InParanoid" id="H3ANB3"/>
<dbReference type="EMBL" id="AFYH01087000">
    <property type="status" value="NOT_ANNOTATED_CDS"/>
    <property type="molecule type" value="Genomic_DNA"/>
</dbReference>
<dbReference type="SUPFAM" id="SSF53335">
    <property type="entry name" value="S-adenosyl-L-methionine-dependent methyltransferases"/>
    <property type="match status" value="1"/>
</dbReference>
<dbReference type="GeneTree" id="ENSGT00390000002862"/>
<dbReference type="GO" id="GO:0008170">
    <property type="term" value="F:N-methyltransferase activity"/>
    <property type="evidence" value="ECO:0007669"/>
    <property type="project" value="InterPro"/>
</dbReference>
<name>H3ANB3_LATCH</name>
<dbReference type="eggNOG" id="ENOG502QQJ1">
    <property type="taxonomic scope" value="Eukaryota"/>
</dbReference>
<organism evidence="6 7">
    <name type="scientific">Latimeria chalumnae</name>
    <name type="common">Coelacanth</name>
    <dbReference type="NCBI Taxonomy" id="7897"/>
    <lineage>
        <taxon>Eukaryota</taxon>
        <taxon>Metazoa</taxon>
        <taxon>Chordata</taxon>
        <taxon>Craniata</taxon>
        <taxon>Vertebrata</taxon>
        <taxon>Euteleostomi</taxon>
        <taxon>Coelacanthiformes</taxon>
        <taxon>Coelacanthidae</taxon>
        <taxon>Latimeria</taxon>
    </lineage>
</organism>
<reference evidence="6" key="2">
    <citation type="submission" date="2025-08" db="UniProtKB">
        <authorList>
            <consortium name="Ensembl"/>
        </authorList>
    </citation>
    <scope>IDENTIFICATION</scope>
</reference>
<dbReference type="EMBL" id="AFYH01086998">
    <property type="status" value="NOT_ANNOTATED_CDS"/>
    <property type="molecule type" value="Genomic_DNA"/>
</dbReference>
<feature type="binding site" evidence="5">
    <location>
        <position position="287"/>
    </location>
    <ligand>
        <name>substrate</name>
    </ligand>
</feature>
<dbReference type="EMBL" id="AFYH01086995">
    <property type="status" value="NOT_ANNOTATED_CDS"/>
    <property type="molecule type" value="Genomic_DNA"/>
</dbReference>
<dbReference type="HOGENOM" id="CLU_058117_1_0_1"/>
<evidence type="ECO:0008006" key="8">
    <source>
        <dbReference type="Google" id="ProtNLM"/>
    </source>
</evidence>